<evidence type="ECO:0000256" key="1">
    <source>
        <dbReference type="ARBA" id="ARBA00006974"/>
    </source>
</evidence>
<dbReference type="GO" id="GO:0009733">
    <property type="term" value="P:response to auxin"/>
    <property type="evidence" value="ECO:0007669"/>
    <property type="project" value="InterPro"/>
</dbReference>
<dbReference type="OrthoDB" id="1936278at2759"/>
<dbReference type="Gramene" id="PSS31569">
    <property type="protein sequence ID" value="PSS31569"/>
    <property type="gene ID" value="CEY00_Acc07219"/>
</dbReference>
<dbReference type="PANTHER" id="PTHR31175:SF111">
    <property type="entry name" value="AUXIN-RESPONSIVE PROTEIN SAUR68-LIKE"/>
    <property type="match status" value="1"/>
</dbReference>
<reference evidence="2 3" key="1">
    <citation type="submission" date="2017-07" db="EMBL/GenBank/DDBJ databases">
        <title>An improved, manually edited Actinidia chinensis var. chinensis (kiwifruit) genome highlights the challenges associated with draft genomes and gene prediction in plants.</title>
        <authorList>
            <person name="Pilkington S."/>
            <person name="Crowhurst R."/>
            <person name="Hilario E."/>
            <person name="Nardozza S."/>
            <person name="Fraser L."/>
            <person name="Peng Y."/>
            <person name="Gunaseelan K."/>
            <person name="Simpson R."/>
            <person name="Tahir J."/>
            <person name="Deroles S."/>
            <person name="Templeton K."/>
            <person name="Luo Z."/>
            <person name="Davy M."/>
            <person name="Cheng C."/>
            <person name="Mcneilage M."/>
            <person name="Scaglione D."/>
            <person name="Liu Y."/>
            <person name="Zhang Q."/>
            <person name="Datson P."/>
            <person name="De Silva N."/>
            <person name="Gardiner S."/>
            <person name="Bassett H."/>
            <person name="Chagne D."/>
            <person name="Mccallum J."/>
            <person name="Dzierzon H."/>
            <person name="Deng C."/>
            <person name="Wang Y.-Y."/>
            <person name="Barron N."/>
            <person name="Manako K."/>
            <person name="Bowen J."/>
            <person name="Foster T."/>
            <person name="Erridge Z."/>
            <person name="Tiffin H."/>
            <person name="Waite C."/>
            <person name="Davies K."/>
            <person name="Grierson E."/>
            <person name="Laing W."/>
            <person name="Kirk R."/>
            <person name="Chen X."/>
            <person name="Wood M."/>
            <person name="Montefiori M."/>
            <person name="Brummell D."/>
            <person name="Schwinn K."/>
            <person name="Catanach A."/>
            <person name="Fullerton C."/>
            <person name="Li D."/>
            <person name="Meiyalaghan S."/>
            <person name="Nieuwenhuizen N."/>
            <person name="Read N."/>
            <person name="Prakash R."/>
            <person name="Hunter D."/>
            <person name="Zhang H."/>
            <person name="Mckenzie M."/>
            <person name="Knabel M."/>
            <person name="Harris A."/>
            <person name="Allan A."/>
            <person name="Chen A."/>
            <person name="Janssen B."/>
            <person name="Plunkett B."/>
            <person name="Dwamena C."/>
            <person name="Voogd C."/>
            <person name="Leif D."/>
            <person name="Lafferty D."/>
            <person name="Souleyre E."/>
            <person name="Varkonyi-Gasic E."/>
            <person name="Gambi F."/>
            <person name="Hanley J."/>
            <person name="Yao J.-L."/>
            <person name="Cheung J."/>
            <person name="David K."/>
            <person name="Warren B."/>
            <person name="Marsh K."/>
            <person name="Snowden K."/>
            <person name="Lin-Wang K."/>
            <person name="Brian L."/>
            <person name="Martinez-Sanchez M."/>
            <person name="Wang M."/>
            <person name="Ileperuma N."/>
            <person name="Macnee N."/>
            <person name="Campin R."/>
            <person name="Mcatee P."/>
            <person name="Drummond R."/>
            <person name="Espley R."/>
            <person name="Ireland H."/>
            <person name="Wu R."/>
            <person name="Atkinson R."/>
            <person name="Karunairetnam S."/>
            <person name="Bulley S."/>
            <person name="Chunkath S."/>
            <person name="Hanley Z."/>
            <person name="Storey R."/>
            <person name="Thrimawithana A."/>
            <person name="Thomson S."/>
            <person name="David C."/>
            <person name="Testolin R."/>
        </authorList>
    </citation>
    <scope>NUCLEOTIDE SEQUENCE [LARGE SCALE GENOMIC DNA]</scope>
    <source>
        <strain evidence="3">cv. Red5</strain>
        <tissue evidence="2">Young leaf</tissue>
    </source>
</reference>
<accession>A0A2R6RNL4</accession>
<protein>
    <submittedName>
        <fullName evidence="2">Auxin-responsive protein</fullName>
    </submittedName>
</protein>
<comment type="similarity">
    <text evidence="1">Belongs to the ARG7 family.</text>
</comment>
<organism evidence="2 3">
    <name type="scientific">Actinidia chinensis var. chinensis</name>
    <name type="common">Chinese soft-hair kiwi</name>
    <dbReference type="NCBI Taxonomy" id="1590841"/>
    <lineage>
        <taxon>Eukaryota</taxon>
        <taxon>Viridiplantae</taxon>
        <taxon>Streptophyta</taxon>
        <taxon>Embryophyta</taxon>
        <taxon>Tracheophyta</taxon>
        <taxon>Spermatophyta</taxon>
        <taxon>Magnoliopsida</taxon>
        <taxon>eudicotyledons</taxon>
        <taxon>Gunneridae</taxon>
        <taxon>Pentapetalae</taxon>
        <taxon>asterids</taxon>
        <taxon>Ericales</taxon>
        <taxon>Actinidiaceae</taxon>
        <taxon>Actinidia</taxon>
    </lineage>
</organism>
<keyword evidence="3" id="KW-1185">Reference proteome</keyword>
<dbReference type="AlphaFoldDB" id="A0A2R6RNL4"/>
<proteinExistence type="inferred from homology"/>
<sequence length="109" mass="12208">MARKFATARTKKISFPRNNRDANVGSCSTSLSVAEKGHFVVYTAEQKRFIIPLVYLNNEIARELFKLSEEEFGPQGTGLSHCYQKVSSGLCSSSSSFHRGHANQQLFVY</sequence>
<dbReference type="Proteomes" id="UP000241394">
    <property type="component" value="Chromosome LG4"/>
</dbReference>
<evidence type="ECO:0000313" key="2">
    <source>
        <dbReference type="EMBL" id="PSS31569.1"/>
    </source>
</evidence>
<dbReference type="PANTHER" id="PTHR31175">
    <property type="entry name" value="AUXIN-RESPONSIVE FAMILY PROTEIN"/>
    <property type="match status" value="1"/>
</dbReference>
<dbReference type="InterPro" id="IPR003676">
    <property type="entry name" value="SAUR_fam"/>
</dbReference>
<comment type="caution">
    <text evidence="2">The sequence shown here is derived from an EMBL/GenBank/DDBJ whole genome shotgun (WGS) entry which is preliminary data.</text>
</comment>
<dbReference type="STRING" id="1590841.A0A2R6RNL4"/>
<evidence type="ECO:0000313" key="3">
    <source>
        <dbReference type="Proteomes" id="UP000241394"/>
    </source>
</evidence>
<dbReference type="Pfam" id="PF02519">
    <property type="entry name" value="Auxin_inducible"/>
    <property type="match status" value="1"/>
</dbReference>
<name>A0A2R6RNL4_ACTCC</name>
<gene>
    <name evidence="2" type="ORF">CEY00_Acc07219</name>
</gene>
<dbReference type="InParanoid" id="A0A2R6RNL4"/>
<reference evidence="3" key="2">
    <citation type="journal article" date="2018" name="BMC Genomics">
        <title>A manually annotated Actinidia chinensis var. chinensis (kiwifruit) genome highlights the challenges associated with draft genomes and gene prediction in plants.</title>
        <authorList>
            <person name="Pilkington S.M."/>
            <person name="Crowhurst R."/>
            <person name="Hilario E."/>
            <person name="Nardozza S."/>
            <person name="Fraser L."/>
            <person name="Peng Y."/>
            <person name="Gunaseelan K."/>
            <person name="Simpson R."/>
            <person name="Tahir J."/>
            <person name="Deroles S.C."/>
            <person name="Templeton K."/>
            <person name="Luo Z."/>
            <person name="Davy M."/>
            <person name="Cheng C."/>
            <person name="McNeilage M."/>
            <person name="Scaglione D."/>
            <person name="Liu Y."/>
            <person name="Zhang Q."/>
            <person name="Datson P."/>
            <person name="De Silva N."/>
            <person name="Gardiner S.E."/>
            <person name="Bassett H."/>
            <person name="Chagne D."/>
            <person name="McCallum J."/>
            <person name="Dzierzon H."/>
            <person name="Deng C."/>
            <person name="Wang Y.Y."/>
            <person name="Barron L."/>
            <person name="Manako K."/>
            <person name="Bowen J."/>
            <person name="Foster T.M."/>
            <person name="Erridge Z.A."/>
            <person name="Tiffin H."/>
            <person name="Waite C.N."/>
            <person name="Davies K.M."/>
            <person name="Grierson E.P."/>
            <person name="Laing W.A."/>
            <person name="Kirk R."/>
            <person name="Chen X."/>
            <person name="Wood M."/>
            <person name="Montefiori M."/>
            <person name="Brummell D.A."/>
            <person name="Schwinn K.E."/>
            <person name="Catanach A."/>
            <person name="Fullerton C."/>
            <person name="Li D."/>
            <person name="Meiyalaghan S."/>
            <person name="Nieuwenhuizen N."/>
            <person name="Read N."/>
            <person name="Prakash R."/>
            <person name="Hunter D."/>
            <person name="Zhang H."/>
            <person name="McKenzie M."/>
            <person name="Knabel M."/>
            <person name="Harris A."/>
            <person name="Allan A.C."/>
            <person name="Gleave A."/>
            <person name="Chen A."/>
            <person name="Janssen B.J."/>
            <person name="Plunkett B."/>
            <person name="Ampomah-Dwamena C."/>
            <person name="Voogd C."/>
            <person name="Leif D."/>
            <person name="Lafferty D."/>
            <person name="Souleyre E.J.F."/>
            <person name="Varkonyi-Gasic E."/>
            <person name="Gambi F."/>
            <person name="Hanley J."/>
            <person name="Yao J.L."/>
            <person name="Cheung J."/>
            <person name="David K.M."/>
            <person name="Warren B."/>
            <person name="Marsh K."/>
            <person name="Snowden K.C."/>
            <person name="Lin-Wang K."/>
            <person name="Brian L."/>
            <person name="Martinez-Sanchez M."/>
            <person name="Wang M."/>
            <person name="Ileperuma N."/>
            <person name="Macnee N."/>
            <person name="Campin R."/>
            <person name="McAtee P."/>
            <person name="Drummond R.S.M."/>
            <person name="Espley R.V."/>
            <person name="Ireland H.S."/>
            <person name="Wu R."/>
            <person name="Atkinson R.G."/>
            <person name="Karunairetnam S."/>
            <person name="Bulley S."/>
            <person name="Chunkath S."/>
            <person name="Hanley Z."/>
            <person name="Storey R."/>
            <person name="Thrimawithana A.H."/>
            <person name="Thomson S."/>
            <person name="David C."/>
            <person name="Testolin R."/>
            <person name="Huang H."/>
            <person name="Hellens R.P."/>
            <person name="Schaffer R.J."/>
        </authorList>
    </citation>
    <scope>NUCLEOTIDE SEQUENCE [LARGE SCALE GENOMIC DNA]</scope>
    <source>
        <strain evidence="3">cv. Red5</strain>
    </source>
</reference>
<dbReference type="EMBL" id="NKQK01000004">
    <property type="protein sequence ID" value="PSS31569.1"/>
    <property type="molecule type" value="Genomic_DNA"/>
</dbReference>